<dbReference type="Proteomes" id="UP000789375">
    <property type="component" value="Unassembled WGS sequence"/>
</dbReference>
<comment type="caution">
    <text evidence="3">The sequence shown here is derived from an EMBL/GenBank/DDBJ whole genome shotgun (WGS) entry which is preliminary data.</text>
</comment>
<gene>
    <name evidence="3" type="ORF">FMOSSE_LOCUS12785</name>
</gene>
<evidence type="ECO:0000256" key="2">
    <source>
        <dbReference type="SAM" id="SignalP"/>
    </source>
</evidence>
<protein>
    <submittedName>
        <fullName evidence="3">11687_t:CDS:1</fullName>
    </submittedName>
</protein>
<accession>A0A9N9HIU9</accession>
<organism evidence="3 4">
    <name type="scientific">Funneliformis mosseae</name>
    <name type="common">Endomycorrhizal fungus</name>
    <name type="synonym">Glomus mosseae</name>
    <dbReference type="NCBI Taxonomy" id="27381"/>
    <lineage>
        <taxon>Eukaryota</taxon>
        <taxon>Fungi</taxon>
        <taxon>Fungi incertae sedis</taxon>
        <taxon>Mucoromycota</taxon>
        <taxon>Glomeromycotina</taxon>
        <taxon>Glomeromycetes</taxon>
        <taxon>Glomerales</taxon>
        <taxon>Glomeraceae</taxon>
        <taxon>Funneliformis</taxon>
    </lineage>
</organism>
<evidence type="ECO:0000313" key="3">
    <source>
        <dbReference type="EMBL" id="CAG8678974.1"/>
    </source>
</evidence>
<reference evidence="3" key="1">
    <citation type="submission" date="2021-06" db="EMBL/GenBank/DDBJ databases">
        <authorList>
            <person name="Kallberg Y."/>
            <person name="Tangrot J."/>
            <person name="Rosling A."/>
        </authorList>
    </citation>
    <scope>NUCLEOTIDE SEQUENCE</scope>
    <source>
        <strain evidence="3">87-6 pot B 2015</strain>
    </source>
</reference>
<feature type="compositionally biased region" description="Basic and acidic residues" evidence="1">
    <location>
        <begin position="99"/>
        <end position="185"/>
    </location>
</feature>
<feature type="region of interest" description="Disordered" evidence="1">
    <location>
        <begin position="87"/>
        <end position="185"/>
    </location>
</feature>
<feature type="chain" id="PRO_5040305394" evidence="2">
    <location>
        <begin position="23"/>
        <end position="185"/>
    </location>
</feature>
<keyword evidence="4" id="KW-1185">Reference proteome</keyword>
<feature type="non-terminal residue" evidence="3">
    <location>
        <position position="185"/>
    </location>
</feature>
<feature type="signal peptide" evidence="2">
    <location>
        <begin position="1"/>
        <end position="22"/>
    </location>
</feature>
<sequence>MKSNLISAALVLCIATLASVHASPNPSCRQYINERKICIKNAGNISKEDCICNSEKLFTLYNECHGSDDPEQFFITELCNIDSNRKKVIKGSGSNSDVLMKRKVEPEQKEPKKEQENKDKEAPKEQEKEVKDKEAPKEQEQDDKDKEEPKEQEQEKDVKDKEEPKEQEQDDKDKEAPKEQEQEKD</sequence>
<keyword evidence="2" id="KW-0732">Signal</keyword>
<dbReference type="EMBL" id="CAJVPP010006500">
    <property type="protein sequence ID" value="CAG8678974.1"/>
    <property type="molecule type" value="Genomic_DNA"/>
</dbReference>
<evidence type="ECO:0000313" key="4">
    <source>
        <dbReference type="Proteomes" id="UP000789375"/>
    </source>
</evidence>
<name>A0A9N9HIU9_FUNMO</name>
<evidence type="ECO:0000256" key="1">
    <source>
        <dbReference type="SAM" id="MobiDB-lite"/>
    </source>
</evidence>
<dbReference type="AlphaFoldDB" id="A0A9N9HIU9"/>
<proteinExistence type="predicted"/>